<evidence type="ECO:0000259" key="9">
    <source>
        <dbReference type="Pfam" id="PF06750"/>
    </source>
</evidence>
<accession>A0A2M7AT69</accession>
<evidence type="ECO:0000256" key="2">
    <source>
        <dbReference type="ARBA" id="ARBA00005801"/>
    </source>
</evidence>
<keyword evidence="5 7" id="KW-1133">Transmembrane helix</keyword>
<evidence type="ECO:0000256" key="1">
    <source>
        <dbReference type="ARBA" id="ARBA00004651"/>
    </source>
</evidence>
<feature type="transmembrane region" description="Helical" evidence="7">
    <location>
        <begin position="6"/>
        <end position="25"/>
    </location>
</feature>
<dbReference type="PANTHER" id="PTHR30487:SF0">
    <property type="entry name" value="PREPILIN LEADER PEPTIDASE_N-METHYLTRANSFERASE-RELATED"/>
    <property type="match status" value="1"/>
</dbReference>
<dbReference type="GO" id="GO:0006465">
    <property type="term" value="P:signal peptide processing"/>
    <property type="evidence" value="ECO:0007669"/>
    <property type="project" value="TreeGrafter"/>
</dbReference>
<proteinExistence type="inferred from homology"/>
<dbReference type="EMBL" id="PEWA01000004">
    <property type="protein sequence ID" value="PIU73821.1"/>
    <property type="molecule type" value="Genomic_DNA"/>
</dbReference>
<evidence type="ECO:0000256" key="6">
    <source>
        <dbReference type="ARBA" id="ARBA00023136"/>
    </source>
</evidence>
<protein>
    <recommendedName>
        <fullName evidence="12">Prepilin peptidase</fullName>
    </recommendedName>
</protein>
<reference evidence="11" key="1">
    <citation type="submission" date="2017-09" db="EMBL/GenBank/DDBJ databases">
        <title>Depth-based differentiation of microbial function through sediment-hosted aquifers and enrichment of novel symbionts in the deep terrestrial subsurface.</title>
        <authorList>
            <person name="Probst A.J."/>
            <person name="Ladd B."/>
            <person name="Jarett J.K."/>
            <person name="Geller-Mcgrath D.E."/>
            <person name="Sieber C.M.K."/>
            <person name="Emerson J.B."/>
            <person name="Anantharaman K."/>
            <person name="Thomas B.C."/>
            <person name="Malmstrom R."/>
            <person name="Stieglmeier M."/>
            <person name="Klingl A."/>
            <person name="Woyke T."/>
            <person name="Ryan C.M."/>
            <person name="Banfield J.F."/>
        </authorList>
    </citation>
    <scope>NUCLEOTIDE SEQUENCE [LARGE SCALE GENOMIC DNA]</scope>
</reference>
<dbReference type="InterPro" id="IPR000045">
    <property type="entry name" value="Prepilin_IV_endopep_pep"/>
</dbReference>
<feature type="domain" description="Prepilin type IV endopeptidase peptidase" evidence="8">
    <location>
        <begin position="115"/>
        <end position="219"/>
    </location>
</feature>
<evidence type="ECO:0000313" key="10">
    <source>
        <dbReference type="EMBL" id="PIU73821.1"/>
    </source>
</evidence>
<dbReference type="AlphaFoldDB" id="A0A2M7AT69"/>
<comment type="caution">
    <text evidence="10">The sequence shown here is derived from an EMBL/GenBank/DDBJ whole genome shotgun (WGS) entry which is preliminary data.</text>
</comment>
<dbReference type="Gene3D" id="1.20.120.1220">
    <property type="match status" value="1"/>
</dbReference>
<gene>
    <name evidence="10" type="ORF">COS78_00290</name>
</gene>
<sequence>MDLFLSIIIFILGLAVGSFINMVVYRTAIKYKLKKNLKSKVKNINKNRSFCDWCGKQLRWYENVPVLSWIMQRGRSRCCSTPLPREYPIVEISTGVLFLLSYQLSVTSYQFILNLLIISLLVFSLVFDLKYMILPDGANYCLIILALILLVGKENYWTYLLTGISSGLFFLILNRIKIRGLEAMGMGDVKYALFMGLFLGFPGTIIAGYLAFVVGALVSVILLVLKKVKRTDPIPFGPFLILGTGVARAWGEKIINMVNLIR</sequence>
<dbReference type="Proteomes" id="UP000231407">
    <property type="component" value="Unassembled WGS sequence"/>
</dbReference>
<comment type="subcellular location">
    <subcellularLocation>
        <location evidence="1">Cell membrane</location>
        <topology evidence="1">Multi-pass membrane protein</topology>
    </subcellularLocation>
</comment>
<dbReference type="Pfam" id="PF01478">
    <property type="entry name" value="Peptidase_A24"/>
    <property type="match status" value="1"/>
</dbReference>
<dbReference type="InterPro" id="IPR010627">
    <property type="entry name" value="Prepilin_pept_A24_N"/>
</dbReference>
<dbReference type="GO" id="GO:0004190">
    <property type="term" value="F:aspartic-type endopeptidase activity"/>
    <property type="evidence" value="ECO:0007669"/>
    <property type="project" value="InterPro"/>
</dbReference>
<evidence type="ECO:0008006" key="12">
    <source>
        <dbReference type="Google" id="ProtNLM"/>
    </source>
</evidence>
<keyword evidence="6 7" id="KW-0472">Membrane</keyword>
<keyword evidence="4 7" id="KW-0812">Transmembrane</keyword>
<dbReference type="GO" id="GO:0005886">
    <property type="term" value="C:plasma membrane"/>
    <property type="evidence" value="ECO:0007669"/>
    <property type="project" value="UniProtKB-SubCell"/>
</dbReference>
<comment type="similarity">
    <text evidence="2">Belongs to the peptidase A24 family.</text>
</comment>
<evidence type="ECO:0000259" key="8">
    <source>
        <dbReference type="Pfam" id="PF01478"/>
    </source>
</evidence>
<evidence type="ECO:0000256" key="3">
    <source>
        <dbReference type="ARBA" id="ARBA00022475"/>
    </source>
</evidence>
<feature type="transmembrane region" description="Helical" evidence="7">
    <location>
        <begin position="156"/>
        <end position="173"/>
    </location>
</feature>
<feature type="transmembrane region" description="Helical" evidence="7">
    <location>
        <begin position="133"/>
        <end position="151"/>
    </location>
</feature>
<evidence type="ECO:0000313" key="11">
    <source>
        <dbReference type="Proteomes" id="UP000231407"/>
    </source>
</evidence>
<feature type="domain" description="Prepilin peptidase A24 N-terminal" evidence="9">
    <location>
        <begin position="11"/>
        <end position="102"/>
    </location>
</feature>
<evidence type="ECO:0000256" key="5">
    <source>
        <dbReference type="ARBA" id="ARBA00022989"/>
    </source>
</evidence>
<organism evidence="10 11">
    <name type="scientific">Candidatus Shapirobacteria bacterium CG06_land_8_20_14_3_00_40_12</name>
    <dbReference type="NCBI Taxonomy" id="1974881"/>
    <lineage>
        <taxon>Bacteria</taxon>
        <taxon>Candidatus Shapironibacteriota</taxon>
    </lineage>
</organism>
<name>A0A2M7AT69_9BACT</name>
<dbReference type="PANTHER" id="PTHR30487">
    <property type="entry name" value="TYPE 4 PREPILIN-LIKE PROTEINS LEADER PEPTIDE-PROCESSING ENZYME"/>
    <property type="match status" value="1"/>
</dbReference>
<dbReference type="InterPro" id="IPR050882">
    <property type="entry name" value="Prepilin_peptidase/N-MTase"/>
</dbReference>
<feature type="transmembrane region" description="Helical" evidence="7">
    <location>
        <begin position="193"/>
        <end position="225"/>
    </location>
</feature>
<evidence type="ECO:0000256" key="7">
    <source>
        <dbReference type="SAM" id="Phobius"/>
    </source>
</evidence>
<feature type="transmembrane region" description="Helical" evidence="7">
    <location>
        <begin position="109"/>
        <end position="127"/>
    </location>
</feature>
<keyword evidence="3" id="KW-1003">Cell membrane</keyword>
<evidence type="ECO:0000256" key="4">
    <source>
        <dbReference type="ARBA" id="ARBA00022692"/>
    </source>
</evidence>
<dbReference type="Pfam" id="PF06750">
    <property type="entry name" value="A24_N_bact"/>
    <property type="match status" value="1"/>
</dbReference>